<feature type="transmembrane region" description="Helical" evidence="1">
    <location>
        <begin position="255"/>
        <end position="274"/>
    </location>
</feature>
<comment type="caution">
    <text evidence="2">The sequence shown here is derived from an EMBL/GenBank/DDBJ whole genome shotgun (WGS) entry which is preliminary data.</text>
</comment>
<sequence>MSSEDDRLVKSYTYLRTAMVALLVGLAVAVFWQTARQHWHLLGSVSAYYYTAAQTIFVGALIGLGACMIALKGTRRSEEILLNLGGVFAAVVAVVPTARSEDYRRALVVCRQADVAVLNEQTANPDCDAVWPLADAARASVENGIAALLVVGALALVATLFFAARDGSTDKPFWWGFGAAVLLWVAGLIAMLTSLTALIDNAHYLAALGLFACILGVVLVNARRFRDEPPTQGKRPSSASAALQNVTANAKRHRYNVIALAMLVVTPVLAVLWLTDQMSLFWLEIFVAAIFIVFWMVQTVEMLPPRGAATIRAQQPDRAVVGK</sequence>
<feature type="transmembrane region" description="Helical" evidence="1">
    <location>
        <begin position="80"/>
        <end position="98"/>
    </location>
</feature>
<proteinExistence type="predicted"/>
<keyword evidence="1" id="KW-0812">Transmembrane</keyword>
<keyword evidence="1" id="KW-0472">Membrane</keyword>
<name>A0A3D9ZQH9_9ACTN</name>
<evidence type="ECO:0000313" key="3">
    <source>
        <dbReference type="Proteomes" id="UP000256913"/>
    </source>
</evidence>
<dbReference type="Proteomes" id="UP000256913">
    <property type="component" value="Unassembled WGS sequence"/>
</dbReference>
<feature type="transmembrane region" description="Helical" evidence="1">
    <location>
        <begin position="204"/>
        <end position="222"/>
    </location>
</feature>
<protein>
    <submittedName>
        <fullName evidence="2">Uncharacterized protein</fullName>
    </submittedName>
</protein>
<dbReference type="EMBL" id="QUMQ01000001">
    <property type="protein sequence ID" value="REF99427.1"/>
    <property type="molecule type" value="Genomic_DNA"/>
</dbReference>
<feature type="transmembrane region" description="Helical" evidence="1">
    <location>
        <begin position="280"/>
        <end position="297"/>
    </location>
</feature>
<dbReference type="AlphaFoldDB" id="A0A3D9ZQH9"/>
<evidence type="ECO:0000313" key="2">
    <source>
        <dbReference type="EMBL" id="REF99427.1"/>
    </source>
</evidence>
<dbReference type="RefSeq" id="WP_170215994.1">
    <property type="nucleotide sequence ID" value="NZ_BONB01000002.1"/>
</dbReference>
<feature type="transmembrane region" description="Helical" evidence="1">
    <location>
        <begin position="145"/>
        <end position="164"/>
    </location>
</feature>
<feature type="transmembrane region" description="Helical" evidence="1">
    <location>
        <begin position="47"/>
        <end position="71"/>
    </location>
</feature>
<keyword evidence="1" id="KW-1133">Transmembrane helix</keyword>
<evidence type="ECO:0000256" key="1">
    <source>
        <dbReference type="SAM" id="Phobius"/>
    </source>
</evidence>
<gene>
    <name evidence="2" type="ORF">DFJ67_5463</name>
</gene>
<keyword evidence="3" id="KW-1185">Reference proteome</keyword>
<accession>A0A3D9ZQH9</accession>
<feature type="transmembrane region" description="Helical" evidence="1">
    <location>
        <begin position="12"/>
        <end position="35"/>
    </location>
</feature>
<reference evidence="2 3" key="1">
    <citation type="submission" date="2018-08" db="EMBL/GenBank/DDBJ databases">
        <title>Sequencing the genomes of 1000 actinobacteria strains.</title>
        <authorList>
            <person name="Klenk H.-P."/>
        </authorList>
    </citation>
    <scope>NUCLEOTIDE SEQUENCE [LARGE SCALE GENOMIC DNA]</scope>
    <source>
        <strain evidence="2 3">DSM 44099</strain>
    </source>
</reference>
<organism evidence="2 3">
    <name type="scientific">Asanoa ferruginea</name>
    <dbReference type="NCBI Taxonomy" id="53367"/>
    <lineage>
        <taxon>Bacteria</taxon>
        <taxon>Bacillati</taxon>
        <taxon>Actinomycetota</taxon>
        <taxon>Actinomycetes</taxon>
        <taxon>Micromonosporales</taxon>
        <taxon>Micromonosporaceae</taxon>
        <taxon>Asanoa</taxon>
    </lineage>
</organism>
<feature type="transmembrane region" description="Helical" evidence="1">
    <location>
        <begin position="173"/>
        <end position="198"/>
    </location>
</feature>